<protein>
    <submittedName>
        <fullName evidence="3">Metallophosphoesterase</fullName>
    </submittedName>
</protein>
<name>A0A923KML5_9BURK</name>
<dbReference type="AlphaFoldDB" id="A0A923KML5"/>
<dbReference type="Proteomes" id="UP000634011">
    <property type="component" value="Unassembled WGS sequence"/>
</dbReference>
<organism evidence="3 4">
    <name type="scientific">Undibacterium jejuense</name>
    <dbReference type="NCBI Taxonomy" id="1344949"/>
    <lineage>
        <taxon>Bacteria</taxon>
        <taxon>Pseudomonadati</taxon>
        <taxon>Pseudomonadota</taxon>
        <taxon>Betaproteobacteria</taxon>
        <taxon>Burkholderiales</taxon>
        <taxon>Oxalobacteraceae</taxon>
        <taxon>Undibacterium</taxon>
    </lineage>
</organism>
<evidence type="ECO:0000313" key="4">
    <source>
        <dbReference type="Proteomes" id="UP000634011"/>
    </source>
</evidence>
<keyword evidence="4" id="KW-1185">Reference proteome</keyword>
<dbReference type="PANTHER" id="PTHR22953">
    <property type="entry name" value="ACID PHOSPHATASE RELATED"/>
    <property type="match status" value="1"/>
</dbReference>
<reference evidence="3" key="1">
    <citation type="submission" date="2020-08" db="EMBL/GenBank/DDBJ databases">
        <title>Novel species isolated from subtropical streams in China.</title>
        <authorList>
            <person name="Lu H."/>
        </authorList>
    </citation>
    <scope>NUCLEOTIDE SEQUENCE</scope>
    <source>
        <strain evidence="3">KACC 12607</strain>
    </source>
</reference>
<dbReference type="Pfam" id="PF00149">
    <property type="entry name" value="Metallophos"/>
    <property type="match status" value="1"/>
</dbReference>
<dbReference type="Gene3D" id="3.60.21.10">
    <property type="match status" value="1"/>
</dbReference>
<dbReference type="GO" id="GO:0003993">
    <property type="term" value="F:acid phosphatase activity"/>
    <property type="evidence" value="ECO:0007669"/>
    <property type="project" value="InterPro"/>
</dbReference>
<gene>
    <name evidence="3" type="ORF">H8K32_19545</name>
</gene>
<dbReference type="EMBL" id="JACOFV010000028">
    <property type="protein sequence ID" value="MBC3864300.1"/>
    <property type="molecule type" value="Genomic_DNA"/>
</dbReference>
<evidence type="ECO:0000313" key="3">
    <source>
        <dbReference type="EMBL" id="MBC3864300.1"/>
    </source>
</evidence>
<dbReference type="SUPFAM" id="SSF56300">
    <property type="entry name" value="Metallo-dependent phosphatases"/>
    <property type="match status" value="1"/>
</dbReference>
<dbReference type="InterPro" id="IPR004843">
    <property type="entry name" value="Calcineurin-like_PHP"/>
</dbReference>
<evidence type="ECO:0000259" key="2">
    <source>
        <dbReference type="Pfam" id="PF00149"/>
    </source>
</evidence>
<dbReference type="PANTHER" id="PTHR22953:SF153">
    <property type="entry name" value="PURPLE ACID PHOSPHATASE"/>
    <property type="match status" value="1"/>
</dbReference>
<accession>A0A923KML5</accession>
<comment type="caution">
    <text evidence="3">The sequence shown here is derived from an EMBL/GenBank/DDBJ whole genome shotgun (WGS) entry which is preliminary data.</text>
</comment>
<evidence type="ECO:0000256" key="1">
    <source>
        <dbReference type="ARBA" id="ARBA00022729"/>
    </source>
</evidence>
<keyword evidence="1" id="KW-0732">Signal</keyword>
<proteinExistence type="predicted"/>
<sequence>MNTSNFLLYVTIPFVLFGCSGLPQRSTEDAALESSWILVGEKNQQIVRVNTNADICPNIIIDSQIYSMQLRAAKATIERRPTPNSISDSKASVFSSNTCEITVPPGAKRVMLGTKVLPVLKATLNRILVLGDTGCRMKKNDHVFQNCSDEDAWPFPQLAKTAASFEPDLVLHVGDYHYRETACPDDAKGCKDSPWGYGSDAWSADFLQPAAPLLSASPWIFVRGNHEECARAGQGWFRYLSPEPYTEQRTCDLEKNDAAANYSQPYAVSLGNDTQIIVFDSAKVGQTAIDQTNPQYLHYWDNFMVVNQLANKSTGMSIFTSHHPVFGFVQYGNNAPTGFGAALQSVLEPINSRRYFPEGVQLALHGHVHNFQALNFVDEQPATFIVGNGGDNLDPKFPKPFPMEIQPAPNVTLKNFSHTNQFGFMLMERVDQQWNFKIYTRKGKLLNVCSMLVAGKIQCEKFGDIGDF</sequence>
<dbReference type="RefSeq" id="WP_186914243.1">
    <property type="nucleotide sequence ID" value="NZ_JACOFV010000028.1"/>
</dbReference>
<feature type="domain" description="Calcineurin-like phosphoesterase" evidence="2">
    <location>
        <begin position="126"/>
        <end position="370"/>
    </location>
</feature>
<dbReference type="InterPro" id="IPR039331">
    <property type="entry name" value="PAPs-like"/>
</dbReference>
<dbReference type="InterPro" id="IPR029052">
    <property type="entry name" value="Metallo-depent_PP-like"/>
</dbReference>